<sequence>MIINRVWQMPNSNTFSIKPIKELIEKYAIGKIVDPFANSNKLATVTNDLDTQYDTDYHMDALDFLKIFDDNSVDTVLYDPPYSPRQVSECYKNLGQTVNMQTTQASYWSKQKEQIGRIVKKDGIVITCSWNSGGIGKKYGFEIQEILLVPHGGWHNDTIVVVEKKVE</sequence>
<protein>
    <submittedName>
        <fullName evidence="1">Adenine-specific DNA methylase</fullName>
    </submittedName>
</protein>
<comment type="caution">
    <text evidence="1">The sequence shown here is derived from an EMBL/GenBank/DDBJ whole genome shotgun (WGS) entry which is preliminary data.</text>
</comment>
<dbReference type="Proteomes" id="UP000597877">
    <property type="component" value="Unassembled WGS sequence"/>
</dbReference>
<dbReference type="GO" id="GO:0032259">
    <property type="term" value="P:methylation"/>
    <property type="evidence" value="ECO:0007669"/>
    <property type="project" value="UniProtKB-KW"/>
</dbReference>
<dbReference type="RefSeq" id="WP_186840113.1">
    <property type="nucleotide sequence ID" value="NZ_JACOOZ010000003.1"/>
</dbReference>
<evidence type="ECO:0000313" key="1">
    <source>
        <dbReference type="EMBL" id="MBC5667329.1"/>
    </source>
</evidence>
<dbReference type="InterPro" id="IPR029063">
    <property type="entry name" value="SAM-dependent_MTases_sf"/>
</dbReference>
<keyword evidence="2" id="KW-1185">Reference proteome</keyword>
<evidence type="ECO:0000313" key="2">
    <source>
        <dbReference type="Proteomes" id="UP000597877"/>
    </source>
</evidence>
<proteinExistence type="predicted"/>
<keyword evidence="1" id="KW-0489">Methyltransferase</keyword>
<dbReference type="SUPFAM" id="SSF53335">
    <property type="entry name" value="S-adenosyl-L-methionine-dependent methyltransferases"/>
    <property type="match status" value="1"/>
</dbReference>
<gene>
    <name evidence="1" type="ORF">H8S00_04925</name>
</gene>
<reference evidence="1 2" key="1">
    <citation type="submission" date="2020-08" db="EMBL/GenBank/DDBJ databases">
        <title>Genome public.</title>
        <authorList>
            <person name="Liu C."/>
            <person name="Sun Q."/>
        </authorList>
    </citation>
    <scope>NUCLEOTIDE SEQUENCE [LARGE SCALE GENOMIC DNA]</scope>
    <source>
        <strain evidence="1 2">BX4</strain>
    </source>
</reference>
<keyword evidence="1" id="KW-0808">Transferase</keyword>
<accession>A0ABR7F141</accession>
<organism evidence="1 2">
    <name type="scientific">Eubacterium segne</name>
    <dbReference type="NCBI Taxonomy" id="2763045"/>
    <lineage>
        <taxon>Bacteria</taxon>
        <taxon>Bacillati</taxon>
        <taxon>Bacillota</taxon>
        <taxon>Clostridia</taxon>
        <taxon>Eubacteriales</taxon>
        <taxon>Eubacteriaceae</taxon>
        <taxon>Eubacterium</taxon>
    </lineage>
</organism>
<name>A0ABR7F141_9FIRM</name>
<dbReference type="EMBL" id="JACOOZ010000003">
    <property type="protein sequence ID" value="MBC5667329.1"/>
    <property type="molecule type" value="Genomic_DNA"/>
</dbReference>
<dbReference type="GO" id="GO:0008168">
    <property type="term" value="F:methyltransferase activity"/>
    <property type="evidence" value="ECO:0007669"/>
    <property type="project" value="UniProtKB-KW"/>
</dbReference>
<dbReference type="Gene3D" id="3.40.50.150">
    <property type="entry name" value="Vaccinia Virus protein VP39"/>
    <property type="match status" value="1"/>
</dbReference>